<gene>
    <name evidence="1" type="ORF">VRLFYP33_01172</name>
</gene>
<dbReference type="RefSeq" id="WP_156704711.1">
    <property type="nucleotide sequence ID" value="NZ_CACRUX010000047.1"/>
</dbReference>
<reference evidence="1" key="1">
    <citation type="submission" date="2019-11" db="EMBL/GenBank/DDBJ databases">
        <authorList>
            <person name="Feng L."/>
        </authorList>
    </citation>
    <scope>NUCLEOTIDE SEQUENCE</scope>
    <source>
        <strain evidence="1">VrattiLFYP33</strain>
    </source>
</reference>
<sequence>MSLVLINSDTLQRIADSIKAKRGSDEKMLPSEMPGAIDGISTGVDLAAIADGSYDWGNYIGEEQEIVSRIYLNQPKLISYTNNKLKSIKVEKAFDYNVNMVKFYAPNLETLNWKASTFGTCTLLADVDLGKVKELPNNTFWGCKYLKAVPNSDILTNIGREVFRYNEVIETINLPACQKIDGYAFMSMTALRHVNLPAIRRVERNLFSYSNSLETLDIGGQCTYIDCYVCFDSSCQLNLTMRKPEPPELNGPFFFASGGAIKSIKVPAEGVDKYKVAPYWSQYADIISAI</sequence>
<evidence type="ECO:0008006" key="2">
    <source>
        <dbReference type="Google" id="ProtNLM"/>
    </source>
</evidence>
<dbReference type="InterPro" id="IPR032675">
    <property type="entry name" value="LRR_dom_sf"/>
</dbReference>
<protein>
    <recommendedName>
        <fullName evidence="2">Leucine Rich repeats (2 copies)</fullName>
    </recommendedName>
</protein>
<organism evidence="1">
    <name type="scientific">Veillonella ratti</name>
    <dbReference type="NCBI Taxonomy" id="103892"/>
    <lineage>
        <taxon>Bacteria</taxon>
        <taxon>Bacillati</taxon>
        <taxon>Bacillota</taxon>
        <taxon>Negativicutes</taxon>
        <taxon>Veillonellales</taxon>
        <taxon>Veillonellaceae</taxon>
        <taxon>Veillonella</taxon>
    </lineage>
</organism>
<name>A0A6N3BR18_9FIRM</name>
<dbReference type="SUPFAM" id="SSF52058">
    <property type="entry name" value="L domain-like"/>
    <property type="match status" value="1"/>
</dbReference>
<accession>A0A6N3BR18</accession>
<proteinExistence type="predicted"/>
<dbReference type="InterPro" id="IPR026906">
    <property type="entry name" value="LRR_5"/>
</dbReference>
<dbReference type="AlphaFoldDB" id="A0A6N3BR18"/>
<dbReference type="Pfam" id="PF13306">
    <property type="entry name" value="LRR_5"/>
    <property type="match status" value="1"/>
</dbReference>
<dbReference type="EMBL" id="CACRUX010000047">
    <property type="protein sequence ID" value="VYU07160.1"/>
    <property type="molecule type" value="Genomic_DNA"/>
</dbReference>
<evidence type="ECO:0000313" key="1">
    <source>
        <dbReference type="EMBL" id="VYU07160.1"/>
    </source>
</evidence>
<dbReference type="Gene3D" id="3.80.10.10">
    <property type="entry name" value="Ribonuclease Inhibitor"/>
    <property type="match status" value="1"/>
</dbReference>